<proteinExistence type="predicted"/>
<accession>A0A0A9G6T2</accession>
<organism evidence="1">
    <name type="scientific">Arundo donax</name>
    <name type="common">Giant reed</name>
    <name type="synonym">Donax arundinaceus</name>
    <dbReference type="NCBI Taxonomy" id="35708"/>
    <lineage>
        <taxon>Eukaryota</taxon>
        <taxon>Viridiplantae</taxon>
        <taxon>Streptophyta</taxon>
        <taxon>Embryophyta</taxon>
        <taxon>Tracheophyta</taxon>
        <taxon>Spermatophyta</taxon>
        <taxon>Magnoliopsida</taxon>
        <taxon>Liliopsida</taxon>
        <taxon>Poales</taxon>
        <taxon>Poaceae</taxon>
        <taxon>PACMAD clade</taxon>
        <taxon>Arundinoideae</taxon>
        <taxon>Arundineae</taxon>
        <taxon>Arundo</taxon>
    </lineage>
</organism>
<dbReference type="AlphaFoldDB" id="A0A0A9G6T2"/>
<dbReference type="EMBL" id="GBRH01181508">
    <property type="protein sequence ID" value="JAE16388.1"/>
    <property type="molecule type" value="Transcribed_RNA"/>
</dbReference>
<evidence type="ECO:0000313" key="1">
    <source>
        <dbReference type="EMBL" id="JAE16388.1"/>
    </source>
</evidence>
<protein>
    <submittedName>
        <fullName evidence="1">Uncharacterized protein</fullName>
    </submittedName>
</protein>
<reference evidence="1" key="2">
    <citation type="journal article" date="2015" name="Data Brief">
        <title>Shoot transcriptome of the giant reed, Arundo donax.</title>
        <authorList>
            <person name="Barrero R.A."/>
            <person name="Guerrero F.D."/>
            <person name="Moolhuijzen P."/>
            <person name="Goolsby J.A."/>
            <person name="Tidwell J."/>
            <person name="Bellgard S.E."/>
            <person name="Bellgard M.I."/>
        </authorList>
    </citation>
    <scope>NUCLEOTIDE SEQUENCE</scope>
    <source>
        <tissue evidence="1">Shoot tissue taken approximately 20 cm above the soil surface</tissue>
    </source>
</reference>
<sequence length="26" mass="3030">MLWITMGKQHFTGVLCVVISKFLTYL</sequence>
<name>A0A0A9G6T2_ARUDO</name>
<reference evidence="1" key="1">
    <citation type="submission" date="2014-09" db="EMBL/GenBank/DDBJ databases">
        <authorList>
            <person name="Magalhaes I.L.F."/>
            <person name="Oliveira U."/>
            <person name="Santos F.R."/>
            <person name="Vidigal T.H.D.A."/>
            <person name="Brescovit A.D."/>
            <person name="Santos A.J."/>
        </authorList>
    </citation>
    <scope>NUCLEOTIDE SEQUENCE</scope>
    <source>
        <tissue evidence="1">Shoot tissue taken approximately 20 cm above the soil surface</tissue>
    </source>
</reference>